<keyword evidence="3" id="KW-0804">Transcription</keyword>
<evidence type="ECO:0000256" key="6">
    <source>
        <dbReference type="SAM" id="MobiDB-lite"/>
    </source>
</evidence>
<feature type="domain" description="T-box" evidence="7">
    <location>
        <begin position="92"/>
        <end position="115"/>
    </location>
</feature>
<comment type="subcellular location">
    <subcellularLocation>
        <location evidence="5">Nucleus</location>
    </subcellularLocation>
</comment>
<sequence length="115" mass="12401">MAYQQPFLLRPDFNYRGPQPTQSAYLSALAAFGPMPGLFGKLPGQVPPPFSAGTSPIITAEDVLASHSLGGPAVRPFEPEDDGVEDDPKVSLESKDLWEKFHSLGTEMVITKSGR</sequence>
<dbReference type="GO" id="GO:0045893">
    <property type="term" value="P:positive regulation of DNA-templated transcription"/>
    <property type="evidence" value="ECO:0007669"/>
    <property type="project" value="InterPro"/>
</dbReference>
<dbReference type="Gene3D" id="2.60.40.820">
    <property type="entry name" value="Transcription factor, T-box"/>
    <property type="match status" value="1"/>
</dbReference>
<evidence type="ECO:0000259" key="7">
    <source>
        <dbReference type="PROSITE" id="PS50252"/>
    </source>
</evidence>
<dbReference type="AlphaFoldDB" id="A0A443RI95"/>
<dbReference type="EMBL" id="NCKU01000568">
    <property type="protein sequence ID" value="RWS15011.1"/>
    <property type="molecule type" value="Genomic_DNA"/>
</dbReference>
<dbReference type="Proteomes" id="UP000285301">
    <property type="component" value="Unassembled WGS sequence"/>
</dbReference>
<proteinExistence type="predicted"/>
<dbReference type="Pfam" id="PF00907">
    <property type="entry name" value="T-box"/>
    <property type="match status" value="1"/>
</dbReference>
<dbReference type="GO" id="GO:0001708">
    <property type="term" value="P:cell fate specification"/>
    <property type="evidence" value="ECO:0007669"/>
    <property type="project" value="TreeGrafter"/>
</dbReference>
<evidence type="ECO:0000256" key="3">
    <source>
        <dbReference type="ARBA" id="ARBA00023163"/>
    </source>
</evidence>
<reference evidence="8 9" key="1">
    <citation type="journal article" date="2018" name="Gigascience">
        <title>Genomes of trombidid mites reveal novel predicted allergens and laterally-transferred genes associated with secondary metabolism.</title>
        <authorList>
            <person name="Dong X."/>
            <person name="Chaisiri K."/>
            <person name="Xia D."/>
            <person name="Armstrong S.D."/>
            <person name="Fang Y."/>
            <person name="Donnelly M.J."/>
            <person name="Kadowaki T."/>
            <person name="McGarry J.W."/>
            <person name="Darby A.C."/>
            <person name="Makepeace B.L."/>
        </authorList>
    </citation>
    <scope>NUCLEOTIDE SEQUENCE [LARGE SCALE GENOMIC DNA]</scope>
    <source>
        <strain evidence="8">UoL-WK</strain>
    </source>
</reference>
<keyword evidence="9" id="KW-1185">Reference proteome</keyword>
<dbReference type="STRING" id="1965070.A0A443RI95"/>
<feature type="region of interest" description="Disordered" evidence="6">
    <location>
        <begin position="69"/>
        <end position="88"/>
    </location>
</feature>
<keyword evidence="1" id="KW-0805">Transcription regulation</keyword>
<dbReference type="SUPFAM" id="SSF49417">
    <property type="entry name" value="p53-like transcription factors"/>
    <property type="match status" value="1"/>
</dbReference>
<dbReference type="GO" id="GO:0000978">
    <property type="term" value="F:RNA polymerase II cis-regulatory region sequence-specific DNA binding"/>
    <property type="evidence" value="ECO:0007669"/>
    <property type="project" value="InterPro"/>
</dbReference>
<dbReference type="PANTHER" id="PTHR11267">
    <property type="entry name" value="T-BOX PROTEIN-RELATED"/>
    <property type="match status" value="1"/>
</dbReference>
<dbReference type="InterPro" id="IPR008967">
    <property type="entry name" value="p53-like_TF_DNA-bd_sf"/>
</dbReference>
<evidence type="ECO:0000256" key="2">
    <source>
        <dbReference type="ARBA" id="ARBA00023125"/>
    </source>
</evidence>
<gene>
    <name evidence="8" type="ORF">B4U79_13418</name>
</gene>
<evidence type="ECO:0000313" key="8">
    <source>
        <dbReference type="EMBL" id="RWS15011.1"/>
    </source>
</evidence>
<keyword evidence="4 5" id="KW-0539">Nucleus</keyword>
<comment type="caution">
    <text evidence="8">The sequence shown here is derived from an EMBL/GenBank/DDBJ whole genome shotgun (WGS) entry which is preliminary data.</text>
</comment>
<dbReference type="GO" id="GO:0000785">
    <property type="term" value="C:chromatin"/>
    <property type="evidence" value="ECO:0007669"/>
    <property type="project" value="TreeGrafter"/>
</dbReference>
<dbReference type="PANTHER" id="PTHR11267:SF181">
    <property type="entry name" value="OPTOMOTOR-BLIND PROTEIN"/>
    <property type="match status" value="1"/>
</dbReference>
<dbReference type="InterPro" id="IPR046360">
    <property type="entry name" value="T-box_DNA-bd"/>
</dbReference>
<dbReference type="InterPro" id="IPR001699">
    <property type="entry name" value="TF_T-box"/>
</dbReference>
<evidence type="ECO:0000256" key="5">
    <source>
        <dbReference type="PROSITE-ProRule" id="PRU00201"/>
    </source>
</evidence>
<evidence type="ECO:0000256" key="1">
    <source>
        <dbReference type="ARBA" id="ARBA00023015"/>
    </source>
</evidence>
<evidence type="ECO:0000313" key="9">
    <source>
        <dbReference type="Proteomes" id="UP000285301"/>
    </source>
</evidence>
<organism evidence="8 9">
    <name type="scientific">Dinothrombium tinctorium</name>
    <dbReference type="NCBI Taxonomy" id="1965070"/>
    <lineage>
        <taxon>Eukaryota</taxon>
        <taxon>Metazoa</taxon>
        <taxon>Ecdysozoa</taxon>
        <taxon>Arthropoda</taxon>
        <taxon>Chelicerata</taxon>
        <taxon>Arachnida</taxon>
        <taxon>Acari</taxon>
        <taxon>Acariformes</taxon>
        <taxon>Trombidiformes</taxon>
        <taxon>Prostigmata</taxon>
        <taxon>Anystina</taxon>
        <taxon>Parasitengona</taxon>
        <taxon>Trombidioidea</taxon>
        <taxon>Trombidiidae</taxon>
        <taxon>Dinothrombium</taxon>
    </lineage>
</organism>
<dbReference type="PROSITE" id="PS50252">
    <property type="entry name" value="TBOX_3"/>
    <property type="match status" value="1"/>
</dbReference>
<keyword evidence="2 5" id="KW-0238">DNA-binding</keyword>
<dbReference type="GO" id="GO:0005634">
    <property type="term" value="C:nucleus"/>
    <property type="evidence" value="ECO:0007669"/>
    <property type="project" value="UniProtKB-SubCell"/>
</dbReference>
<dbReference type="InterPro" id="IPR036960">
    <property type="entry name" value="T-box_sf"/>
</dbReference>
<protein>
    <submittedName>
        <fullName evidence="8">T-box transcription factor tbx2-like protein</fullName>
    </submittedName>
</protein>
<name>A0A443RI95_9ACAR</name>
<comment type="caution">
    <text evidence="5">Lacks conserved residue(s) required for the propagation of feature annotation.</text>
</comment>
<dbReference type="GO" id="GO:0000981">
    <property type="term" value="F:DNA-binding transcription factor activity, RNA polymerase II-specific"/>
    <property type="evidence" value="ECO:0007669"/>
    <property type="project" value="TreeGrafter"/>
</dbReference>
<accession>A0A443RI95</accession>
<dbReference type="OrthoDB" id="7442607at2759"/>
<evidence type="ECO:0000256" key="4">
    <source>
        <dbReference type="ARBA" id="ARBA00023242"/>
    </source>
</evidence>